<organism evidence="2 3">
    <name type="scientific">Symbiodinium microadriaticum</name>
    <name type="common">Dinoflagellate</name>
    <name type="synonym">Zooxanthella microadriatica</name>
    <dbReference type="NCBI Taxonomy" id="2951"/>
    <lineage>
        <taxon>Eukaryota</taxon>
        <taxon>Sar</taxon>
        <taxon>Alveolata</taxon>
        <taxon>Dinophyceae</taxon>
        <taxon>Suessiales</taxon>
        <taxon>Symbiodiniaceae</taxon>
        <taxon>Symbiodinium</taxon>
    </lineage>
</organism>
<name>A0A1Q9CJ21_SYMMI</name>
<evidence type="ECO:0000256" key="1">
    <source>
        <dbReference type="SAM" id="MobiDB-lite"/>
    </source>
</evidence>
<dbReference type="EMBL" id="LSRX01001157">
    <property type="protein sequence ID" value="OLP82904.1"/>
    <property type="molecule type" value="Genomic_DNA"/>
</dbReference>
<dbReference type="AlphaFoldDB" id="A0A1Q9CJ21"/>
<feature type="compositionally biased region" description="Basic residues" evidence="1">
    <location>
        <begin position="380"/>
        <end position="403"/>
    </location>
</feature>
<feature type="region of interest" description="Disordered" evidence="1">
    <location>
        <begin position="622"/>
        <end position="682"/>
    </location>
</feature>
<feature type="region of interest" description="Disordered" evidence="1">
    <location>
        <begin position="343"/>
        <end position="423"/>
    </location>
</feature>
<comment type="caution">
    <text evidence="2">The sequence shown here is derived from an EMBL/GenBank/DDBJ whole genome shotgun (WGS) entry which is preliminary data.</text>
</comment>
<feature type="compositionally biased region" description="Basic and acidic residues" evidence="1">
    <location>
        <begin position="629"/>
        <end position="671"/>
    </location>
</feature>
<evidence type="ECO:0000313" key="2">
    <source>
        <dbReference type="EMBL" id="OLP82904.1"/>
    </source>
</evidence>
<feature type="region of interest" description="Disordered" evidence="1">
    <location>
        <begin position="63"/>
        <end position="84"/>
    </location>
</feature>
<dbReference type="InterPro" id="IPR049225">
    <property type="entry name" value="DUF6822"/>
</dbReference>
<reference evidence="2 3" key="1">
    <citation type="submission" date="2016-02" db="EMBL/GenBank/DDBJ databases">
        <title>Genome analysis of coral dinoflagellate symbionts highlights evolutionary adaptations to a symbiotic lifestyle.</title>
        <authorList>
            <person name="Aranda M."/>
            <person name="Li Y."/>
            <person name="Liew Y.J."/>
            <person name="Baumgarten S."/>
            <person name="Simakov O."/>
            <person name="Wilson M."/>
            <person name="Piel J."/>
            <person name="Ashoor H."/>
            <person name="Bougouffa S."/>
            <person name="Bajic V.B."/>
            <person name="Ryu T."/>
            <person name="Ravasi T."/>
            <person name="Bayer T."/>
            <person name="Micklem G."/>
            <person name="Kim H."/>
            <person name="Bhak J."/>
            <person name="Lajeunesse T.C."/>
            <person name="Voolstra C.R."/>
        </authorList>
    </citation>
    <scope>NUCLEOTIDE SEQUENCE [LARGE SCALE GENOMIC DNA]</scope>
    <source>
        <strain evidence="2 3">CCMP2467</strain>
    </source>
</reference>
<protein>
    <submittedName>
        <fullName evidence="2">Uncharacterized protein</fullName>
    </submittedName>
</protein>
<sequence length="682" mass="75417">MLEFAEYQALYVKWESGAMGLDQIRAQFGGEVAELIQAQRAVAEAADESLLRDQAGAVSTVLNQSSDQAGGQRPCGSGSSKAGPLASTRMALTQGAVGTPRLCFGTFEKVYGSWKDGDRTDQQVEEQFGPDWLRLFRLWRRWGLGGIWPHLHGILDMRADLGSGGPAPLIDNRNVLGDHIKLPFVVFRAYYEQWRRGLLDDTRLAEEYGGQWVAIFRKRHKEGLEAVRLELSEHVEWSSFEWDNVVSKSWADALDDQPGIPAISEALSDFKALFAGSVQHIPAPAAGSFTVEEAAVLLRQHHSASQLPLQLDRIRAMTWQCSQCKQWAKATANYCPNCGSGASTYSAASSHQAPWHGPRRDVETWGSQAWHADGSDWKRHPSPRRRQPSPRRKGKENKGKQKLGKGPNDRTGKGLPKEGEQMPMVPSTAQLPAAPNLVASVPPKAAVTMVQPPTMEKQQLEVLMQSLQAHRGQIPPETLQVLDKLQADSTQSSARNMHRAVAARTNAKKELDRIRSNRILYLDQWHTYVDGVVAMLTKQMSEQATALAQLAEREAEWAEAFQRAQAELKRLAVVDAEEAAAEEDEDAMDSGEAMVDAALRDAAEIREEQARQEQHRQAVLQQLQVISEQAKEQAESSRREGSRTPRRSKADTNEGPKTQPEVEKAKDKGKDGLPLPPGGARG</sequence>
<accession>A0A1Q9CJ21</accession>
<dbReference type="Pfam" id="PF20708">
    <property type="entry name" value="DUF6822"/>
    <property type="match status" value="1"/>
</dbReference>
<feature type="compositionally biased region" description="Basic and acidic residues" evidence="1">
    <location>
        <begin position="407"/>
        <end position="420"/>
    </location>
</feature>
<proteinExistence type="predicted"/>
<dbReference type="OrthoDB" id="433371at2759"/>
<evidence type="ECO:0000313" key="3">
    <source>
        <dbReference type="Proteomes" id="UP000186817"/>
    </source>
</evidence>
<dbReference type="Proteomes" id="UP000186817">
    <property type="component" value="Unassembled WGS sequence"/>
</dbReference>
<gene>
    <name evidence="2" type="ORF">AK812_SmicGene36407</name>
</gene>
<keyword evidence="3" id="KW-1185">Reference proteome</keyword>